<comment type="caution">
    <text evidence="1">The sequence shown here is derived from an EMBL/GenBank/DDBJ whole genome shotgun (WGS) entry which is preliminary data.</text>
</comment>
<dbReference type="EMBL" id="CM046389">
    <property type="protein sequence ID" value="KAI8568184.1"/>
    <property type="molecule type" value="Genomic_DNA"/>
</dbReference>
<keyword evidence="2" id="KW-1185">Reference proteome</keyword>
<accession>A0ACC0PSS6</accession>
<evidence type="ECO:0000313" key="1">
    <source>
        <dbReference type="EMBL" id="KAI8568184.1"/>
    </source>
</evidence>
<organism evidence="1 2">
    <name type="scientific">Rhododendron molle</name>
    <name type="common">Chinese azalea</name>
    <name type="synonym">Azalea mollis</name>
    <dbReference type="NCBI Taxonomy" id="49168"/>
    <lineage>
        <taxon>Eukaryota</taxon>
        <taxon>Viridiplantae</taxon>
        <taxon>Streptophyta</taxon>
        <taxon>Embryophyta</taxon>
        <taxon>Tracheophyta</taxon>
        <taxon>Spermatophyta</taxon>
        <taxon>Magnoliopsida</taxon>
        <taxon>eudicotyledons</taxon>
        <taxon>Gunneridae</taxon>
        <taxon>Pentapetalae</taxon>
        <taxon>asterids</taxon>
        <taxon>Ericales</taxon>
        <taxon>Ericaceae</taxon>
        <taxon>Ericoideae</taxon>
        <taxon>Rhodoreae</taxon>
        <taxon>Rhododendron</taxon>
    </lineage>
</organism>
<proteinExistence type="predicted"/>
<protein>
    <submittedName>
        <fullName evidence="1">Uncharacterized protein</fullName>
    </submittedName>
</protein>
<reference evidence="1" key="1">
    <citation type="submission" date="2022-02" db="EMBL/GenBank/DDBJ databases">
        <title>Plant Genome Project.</title>
        <authorList>
            <person name="Zhang R.-G."/>
        </authorList>
    </citation>
    <scope>NUCLEOTIDE SEQUENCE</scope>
    <source>
        <strain evidence="1">AT1</strain>
    </source>
</reference>
<sequence length="104" mass="12278">MKEAQHKESFMLGYNRGLDDAGVKPEDERRVLVKVPHPWHLPKLELKRRMPAPLKQPMIKLLRMSLLYLRLSLYPPRLKTLEVFAYFSLIFLSEHLILTVCAEH</sequence>
<dbReference type="Proteomes" id="UP001062846">
    <property type="component" value="Chromosome 2"/>
</dbReference>
<evidence type="ECO:0000313" key="2">
    <source>
        <dbReference type="Proteomes" id="UP001062846"/>
    </source>
</evidence>
<name>A0ACC0PSS6_RHOML</name>
<gene>
    <name evidence="1" type="ORF">RHMOL_Rhmol02G0177900</name>
</gene>